<reference evidence="4 5" key="1">
    <citation type="journal article" date="2011" name="Science">
        <title>The ecoresponsive genome of Daphnia pulex.</title>
        <authorList>
            <person name="Colbourne J.K."/>
            <person name="Pfrender M.E."/>
            <person name="Gilbert D."/>
            <person name="Thomas W.K."/>
            <person name="Tucker A."/>
            <person name="Oakley T.H."/>
            <person name="Tokishita S."/>
            <person name="Aerts A."/>
            <person name="Arnold G.J."/>
            <person name="Basu M.K."/>
            <person name="Bauer D.J."/>
            <person name="Caceres C.E."/>
            <person name="Carmel L."/>
            <person name="Casola C."/>
            <person name="Choi J.H."/>
            <person name="Detter J.C."/>
            <person name="Dong Q."/>
            <person name="Dusheyko S."/>
            <person name="Eads B.D."/>
            <person name="Frohlich T."/>
            <person name="Geiler-Samerotte K.A."/>
            <person name="Gerlach D."/>
            <person name="Hatcher P."/>
            <person name="Jogdeo S."/>
            <person name="Krijgsveld J."/>
            <person name="Kriventseva E.V."/>
            <person name="Kultz D."/>
            <person name="Laforsch C."/>
            <person name="Lindquist E."/>
            <person name="Lopez J."/>
            <person name="Manak J.R."/>
            <person name="Muller J."/>
            <person name="Pangilinan J."/>
            <person name="Patwardhan R.P."/>
            <person name="Pitluck S."/>
            <person name="Pritham E.J."/>
            <person name="Rechtsteiner A."/>
            <person name="Rho M."/>
            <person name="Rogozin I.B."/>
            <person name="Sakarya O."/>
            <person name="Salamov A."/>
            <person name="Schaack S."/>
            <person name="Shapiro H."/>
            <person name="Shiga Y."/>
            <person name="Skalitzky C."/>
            <person name="Smith Z."/>
            <person name="Souvorov A."/>
            <person name="Sung W."/>
            <person name="Tang Z."/>
            <person name="Tsuchiya D."/>
            <person name="Tu H."/>
            <person name="Vos H."/>
            <person name="Wang M."/>
            <person name="Wolf Y.I."/>
            <person name="Yamagata H."/>
            <person name="Yamada T."/>
            <person name="Ye Y."/>
            <person name="Shaw J.R."/>
            <person name="Andrews J."/>
            <person name="Crease T.J."/>
            <person name="Tang H."/>
            <person name="Lucas S.M."/>
            <person name="Robertson H.M."/>
            <person name="Bork P."/>
            <person name="Koonin E.V."/>
            <person name="Zdobnov E.M."/>
            <person name="Grigoriev I.V."/>
            <person name="Lynch M."/>
            <person name="Boore J.L."/>
        </authorList>
    </citation>
    <scope>NUCLEOTIDE SEQUENCE [LARGE SCALE GENOMIC DNA]</scope>
</reference>
<evidence type="ECO:0000313" key="5">
    <source>
        <dbReference type="Proteomes" id="UP000000305"/>
    </source>
</evidence>
<protein>
    <recommendedName>
        <fullName evidence="3">C3H1-type domain-containing protein</fullName>
    </recommendedName>
</protein>
<evidence type="ECO:0000256" key="1">
    <source>
        <dbReference type="PROSITE-ProRule" id="PRU00723"/>
    </source>
</evidence>
<keyword evidence="1" id="KW-0479">Metal-binding</keyword>
<dbReference type="EMBL" id="GL732713">
    <property type="protein sequence ID" value="EFX66176.1"/>
    <property type="molecule type" value="Genomic_DNA"/>
</dbReference>
<feature type="domain" description="C3H1-type" evidence="3">
    <location>
        <begin position="157"/>
        <end position="185"/>
    </location>
</feature>
<evidence type="ECO:0000313" key="4">
    <source>
        <dbReference type="EMBL" id="EFX66176.1"/>
    </source>
</evidence>
<evidence type="ECO:0000259" key="3">
    <source>
        <dbReference type="PROSITE" id="PS50103"/>
    </source>
</evidence>
<feature type="region of interest" description="Disordered" evidence="2">
    <location>
        <begin position="59"/>
        <end position="135"/>
    </location>
</feature>
<name>E9HQ10_DAPPU</name>
<dbReference type="KEGG" id="dpx:DAPPUDRAFT_116649"/>
<dbReference type="InParanoid" id="E9HQ10"/>
<keyword evidence="5" id="KW-1185">Reference proteome</keyword>
<keyword evidence="1" id="KW-0863">Zinc-finger</keyword>
<proteinExistence type="predicted"/>
<gene>
    <name evidence="4" type="ORF">DAPPUDRAFT_116649</name>
</gene>
<dbReference type="GO" id="GO:0008270">
    <property type="term" value="F:zinc ion binding"/>
    <property type="evidence" value="ECO:0007669"/>
    <property type="project" value="UniProtKB-KW"/>
</dbReference>
<sequence>MKIKLRNVQKHKVRLMKTAATVSDTVKVIEDRLEEMKKGKVGLHAPKPLLIPVLSVPSIDSRAKTSSSDTSERRSHPSSRSRSPSPNRDRDRTARRSRDLPSLDQAGCSGSSMVSNRRNDRSRSPLPSRRPFSRPPVVAPVLPPVVALAPAMVVPPPFDRVQCPNLEFYGYCPTGALCMYDHGYQPDLGIFPIKESLKKSVKEKCPEAEQGILELSKSYGRILQPKLKPMKGTASQRCWKKLVTLT</sequence>
<accession>E9HQ10</accession>
<evidence type="ECO:0000256" key="2">
    <source>
        <dbReference type="SAM" id="MobiDB-lite"/>
    </source>
</evidence>
<dbReference type="PROSITE" id="PS50103">
    <property type="entry name" value="ZF_C3H1"/>
    <property type="match status" value="1"/>
</dbReference>
<feature type="zinc finger region" description="C3H1-type" evidence="1">
    <location>
        <begin position="157"/>
        <end position="185"/>
    </location>
</feature>
<feature type="compositionally biased region" description="Basic and acidic residues" evidence="2">
    <location>
        <begin position="87"/>
        <end position="101"/>
    </location>
</feature>
<dbReference type="Proteomes" id="UP000000305">
    <property type="component" value="Unassembled WGS sequence"/>
</dbReference>
<dbReference type="HOGENOM" id="CLU_1130073_0_0_1"/>
<keyword evidence="1" id="KW-0862">Zinc</keyword>
<dbReference type="InterPro" id="IPR000571">
    <property type="entry name" value="Znf_CCCH"/>
</dbReference>
<dbReference type="AlphaFoldDB" id="E9HQ10"/>
<organism evidence="4 5">
    <name type="scientific">Daphnia pulex</name>
    <name type="common">Water flea</name>
    <dbReference type="NCBI Taxonomy" id="6669"/>
    <lineage>
        <taxon>Eukaryota</taxon>
        <taxon>Metazoa</taxon>
        <taxon>Ecdysozoa</taxon>
        <taxon>Arthropoda</taxon>
        <taxon>Crustacea</taxon>
        <taxon>Branchiopoda</taxon>
        <taxon>Diplostraca</taxon>
        <taxon>Cladocera</taxon>
        <taxon>Anomopoda</taxon>
        <taxon>Daphniidae</taxon>
        <taxon>Daphnia</taxon>
    </lineage>
</organism>